<dbReference type="InterPro" id="IPR052740">
    <property type="entry name" value="CE4"/>
</dbReference>
<feature type="compositionally biased region" description="Low complexity" evidence="1">
    <location>
        <begin position="14"/>
        <end position="68"/>
    </location>
</feature>
<protein>
    <submittedName>
        <fullName evidence="2">Polysaccharide deacetylase</fullName>
    </submittedName>
</protein>
<name>A0A4U6QA81_9ACTN</name>
<dbReference type="PANTHER" id="PTHR45985:SF3">
    <property type="entry name" value="CHITIN DEACETYLASE-LIKE 4"/>
    <property type="match status" value="1"/>
</dbReference>
<accession>A0A4U6QA81</accession>
<evidence type="ECO:0000256" key="1">
    <source>
        <dbReference type="SAM" id="MobiDB-lite"/>
    </source>
</evidence>
<dbReference type="AlphaFoldDB" id="A0A4U6QA81"/>
<dbReference type="GO" id="GO:0005975">
    <property type="term" value="P:carbohydrate metabolic process"/>
    <property type="evidence" value="ECO:0007669"/>
    <property type="project" value="InterPro"/>
</dbReference>
<comment type="caution">
    <text evidence="2">The sequence shown here is derived from an EMBL/GenBank/DDBJ whole genome shotgun (WGS) entry which is preliminary data.</text>
</comment>
<dbReference type="RefSeq" id="WP_137451205.1">
    <property type="nucleotide sequence ID" value="NZ_SZZH01000006.1"/>
</dbReference>
<dbReference type="PANTHER" id="PTHR45985">
    <property type="match status" value="1"/>
</dbReference>
<organism evidence="2 3">
    <name type="scientific">Nakamurella flava</name>
    <dbReference type="NCBI Taxonomy" id="2576308"/>
    <lineage>
        <taxon>Bacteria</taxon>
        <taxon>Bacillati</taxon>
        <taxon>Actinomycetota</taxon>
        <taxon>Actinomycetes</taxon>
        <taxon>Nakamurellales</taxon>
        <taxon>Nakamurellaceae</taxon>
        <taxon>Nakamurella</taxon>
    </lineage>
</organism>
<reference evidence="2 3" key="1">
    <citation type="submission" date="2019-05" db="EMBL/GenBank/DDBJ databases">
        <title>Nakamurella sp. N5BH11, whole genome shotgun sequence.</title>
        <authorList>
            <person name="Tuo L."/>
        </authorList>
    </citation>
    <scope>NUCLEOTIDE SEQUENCE [LARGE SCALE GENOMIC DNA]</scope>
    <source>
        <strain evidence="2 3">N5BH11</strain>
    </source>
</reference>
<dbReference type="Gene3D" id="3.20.20.370">
    <property type="entry name" value="Glycoside hydrolase/deacetylase"/>
    <property type="match status" value="1"/>
</dbReference>
<keyword evidence="3" id="KW-1185">Reference proteome</keyword>
<dbReference type="EMBL" id="SZZH01000006">
    <property type="protein sequence ID" value="TKV56818.1"/>
    <property type="molecule type" value="Genomic_DNA"/>
</dbReference>
<sequence>MLGVTAACGSGSLNDSSDVTVTNTVTAGPQSSDAGSPSSAGPTSAAASSGASSSAAGSSTAASGAAQPDGFVPTKLQPGQKPPQFIVVSFDGVGWHEKWQHWFDVAKQVPFHFTGFLSGTYMLSDQTKMAYQGPGHSPGKSSISWNSPSDLPVEINDLNQAIDEGMEIGTHFNGHFCAGAEPSGNQWTTADWNSELDSFFSLVENVKKNNPGVDLPDLKLDPATIKGERTPCLEGKAEELFPALIAHNMTYDSSFTESGVAWPTKSPQYGIWRLGMATFPMNGTGKKQITMDYNFYYTQRNASSDGVTPEQSAADQAQVLATYNDMYNATYNGNRAPLILGNHFNAWNNNAYENALTSFVLDKCGQPDTYCVPFRDLIAWMEAQDPATLQQLQALPPEGA</sequence>
<dbReference type="InterPro" id="IPR011330">
    <property type="entry name" value="Glyco_hydro/deAcase_b/a-brl"/>
</dbReference>
<dbReference type="OrthoDB" id="438898at2"/>
<gene>
    <name evidence="2" type="ORF">FDO65_18405</name>
</gene>
<evidence type="ECO:0000313" key="3">
    <source>
        <dbReference type="Proteomes" id="UP000306985"/>
    </source>
</evidence>
<proteinExistence type="predicted"/>
<dbReference type="SUPFAM" id="SSF88713">
    <property type="entry name" value="Glycoside hydrolase/deacetylase"/>
    <property type="match status" value="1"/>
</dbReference>
<dbReference type="Proteomes" id="UP000306985">
    <property type="component" value="Unassembled WGS sequence"/>
</dbReference>
<evidence type="ECO:0000313" key="2">
    <source>
        <dbReference type="EMBL" id="TKV56818.1"/>
    </source>
</evidence>
<feature type="region of interest" description="Disordered" evidence="1">
    <location>
        <begin position="1"/>
        <end position="78"/>
    </location>
</feature>